<reference evidence="1 2" key="1">
    <citation type="submission" date="2018-03" db="EMBL/GenBank/DDBJ databases">
        <title>Genomic Encyclopedia of Archaeal and Bacterial Type Strains, Phase II (KMG-II): from individual species to whole genera.</title>
        <authorList>
            <person name="Goeker M."/>
        </authorList>
    </citation>
    <scope>NUCLEOTIDE SEQUENCE [LARGE SCALE GENOMIC DNA]</scope>
    <source>
        <strain evidence="1 2">DSM 25027</strain>
    </source>
</reference>
<dbReference type="Proteomes" id="UP000237640">
    <property type="component" value="Unassembled WGS sequence"/>
</dbReference>
<name>A0A2T0MEX5_9FLAO</name>
<evidence type="ECO:0000313" key="2">
    <source>
        <dbReference type="Proteomes" id="UP000237640"/>
    </source>
</evidence>
<comment type="caution">
    <text evidence="1">The sequence shown here is derived from an EMBL/GenBank/DDBJ whole genome shotgun (WGS) entry which is preliminary data.</text>
</comment>
<keyword evidence="2" id="KW-1185">Reference proteome</keyword>
<organism evidence="1 2">
    <name type="scientific">Flagellimonas meridianipacifica</name>
    <dbReference type="NCBI Taxonomy" id="1080225"/>
    <lineage>
        <taxon>Bacteria</taxon>
        <taxon>Pseudomonadati</taxon>
        <taxon>Bacteroidota</taxon>
        <taxon>Flavobacteriia</taxon>
        <taxon>Flavobacteriales</taxon>
        <taxon>Flavobacteriaceae</taxon>
        <taxon>Flagellimonas</taxon>
    </lineage>
</organism>
<accession>A0A2T0MEX5</accession>
<dbReference type="EMBL" id="PVYX01000001">
    <property type="protein sequence ID" value="PRX56130.1"/>
    <property type="molecule type" value="Genomic_DNA"/>
</dbReference>
<dbReference type="AlphaFoldDB" id="A0A2T0MEX5"/>
<sequence>MIKHVIVYAFAAVALMGCKTETGKTKNTEDPRPTTVENKNKEAQPKMTMAQNYRVGSQVPTELVCMVNDAYMGKLQMPVPVNGKTYYGCCQMCVKTLNNNDEARIGIDPFSKQRVDKTEAFIVLMDVEGKVAYFESEDNFKKFKEVGRMNH</sequence>
<protein>
    <submittedName>
        <fullName evidence="1">Uncharacterized protein</fullName>
    </submittedName>
</protein>
<proteinExistence type="predicted"/>
<dbReference type="RefSeq" id="WP_211297976.1">
    <property type="nucleotide sequence ID" value="NZ_PVYX01000001.1"/>
</dbReference>
<evidence type="ECO:0000313" key="1">
    <source>
        <dbReference type="EMBL" id="PRX56130.1"/>
    </source>
</evidence>
<gene>
    <name evidence="1" type="ORF">CLV81_0122</name>
</gene>
<dbReference type="PROSITE" id="PS51257">
    <property type="entry name" value="PROKAR_LIPOPROTEIN"/>
    <property type="match status" value="1"/>
</dbReference>